<dbReference type="SUPFAM" id="SSF51905">
    <property type="entry name" value="FAD/NAD(P)-binding domain"/>
    <property type="match status" value="1"/>
</dbReference>
<name>A0A1E3SNZ1_9MYCO</name>
<evidence type="ECO:0000256" key="3">
    <source>
        <dbReference type="ARBA" id="ARBA00022827"/>
    </source>
</evidence>
<dbReference type="InterPro" id="IPR050315">
    <property type="entry name" value="FAD-oxidoreductase_2"/>
</dbReference>
<sequence length="559" mass="59929">MTAEPSGWNNQIWDRIADVVVVGTGAAGGAAAAAASRAGASVLMLDKADYPGGTTAKSGGGMWIPNNFALRARGVTDERDRCVRYMVRSAYPAAYRPDHPTLGVSGVRLDLIETFFDHAGEVIDELIGDGVLTLEPYDFPDYYSDLPEAVGWSHALVPTLPKTWRRGDPGGGELLATRLRGATEERGNATLLGCEVVGLIRNHRGEVIGIEAHRRRSTLLIGARRGVVFGSGGFLHNLDMVNDYLRGPILGGAAAATATGDLVTLAGRVGAQLGNMNQAWWDQVVVEQAAHCRVTSRDVFYAYGDSMVMVNRFGHRALNEKSPYTDRGQAHFSWDTGRHEYGNRLMFMIFDEAVRTSDLRADPGIRGSKMGRYPVPFPEESPSYLISGGDFDELAQNIDTRLLALAPHIGSITLADDFVVQLRHTIARFNDGARLGQDHEFRRGRTMIERAWESTTRPDAVSDSLYPFADTGPYHCVILGAGALDTKGGPRTDCHGRILDGLGAPIAGLYGAGNCVASPSGQAYWGPGTTIGLAVTFGYLAGRHAASQPARDGSPGSAG</sequence>
<evidence type="ECO:0000259" key="5">
    <source>
        <dbReference type="Pfam" id="PF00890"/>
    </source>
</evidence>
<evidence type="ECO:0000313" key="7">
    <source>
        <dbReference type="Proteomes" id="UP000094224"/>
    </source>
</evidence>
<dbReference type="GO" id="GO:0033765">
    <property type="term" value="F:steroid dehydrogenase activity, acting on the CH-CH group of donors"/>
    <property type="evidence" value="ECO:0007669"/>
    <property type="project" value="UniProtKB-ARBA"/>
</dbReference>
<evidence type="ECO:0000256" key="1">
    <source>
        <dbReference type="ARBA" id="ARBA00001974"/>
    </source>
</evidence>
<dbReference type="Proteomes" id="UP000094224">
    <property type="component" value="Unassembled WGS sequence"/>
</dbReference>
<evidence type="ECO:0000313" key="6">
    <source>
        <dbReference type="EMBL" id="ODR03866.1"/>
    </source>
</evidence>
<dbReference type="InterPro" id="IPR027477">
    <property type="entry name" value="Succ_DH/fumarate_Rdtase_cat_sf"/>
</dbReference>
<evidence type="ECO:0000256" key="2">
    <source>
        <dbReference type="ARBA" id="ARBA00022630"/>
    </source>
</evidence>
<organism evidence="6 7">
    <name type="scientific">Mycobacterium sherrisii</name>
    <dbReference type="NCBI Taxonomy" id="243061"/>
    <lineage>
        <taxon>Bacteria</taxon>
        <taxon>Bacillati</taxon>
        <taxon>Actinomycetota</taxon>
        <taxon>Actinomycetes</taxon>
        <taxon>Mycobacteriales</taxon>
        <taxon>Mycobacteriaceae</taxon>
        <taxon>Mycobacterium</taxon>
        <taxon>Mycobacterium simiae complex</taxon>
    </lineage>
</organism>
<dbReference type="SUPFAM" id="SSF56425">
    <property type="entry name" value="Succinate dehydrogenase/fumarate reductase flavoprotein, catalytic domain"/>
    <property type="match status" value="1"/>
</dbReference>
<gene>
    <name evidence="6" type="ORF">BHQ21_19795</name>
</gene>
<dbReference type="PRINTS" id="PR00411">
    <property type="entry name" value="PNDRDTASEI"/>
</dbReference>
<keyword evidence="7" id="KW-1185">Reference proteome</keyword>
<keyword evidence="3" id="KW-0274">FAD</keyword>
<dbReference type="EMBL" id="MIHC01000039">
    <property type="protein sequence ID" value="ODR03866.1"/>
    <property type="molecule type" value="Genomic_DNA"/>
</dbReference>
<dbReference type="InterPro" id="IPR003953">
    <property type="entry name" value="FAD-dep_OxRdtase_2_FAD-bd"/>
</dbReference>
<dbReference type="Pfam" id="PF00890">
    <property type="entry name" value="FAD_binding_2"/>
    <property type="match status" value="1"/>
</dbReference>
<dbReference type="GO" id="GO:0008202">
    <property type="term" value="P:steroid metabolic process"/>
    <property type="evidence" value="ECO:0007669"/>
    <property type="project" value="UniProtKB-ARBA"/>
</dbReference>
<comment type="cofactor">
    <cofactor evidence="1">
        <name>FAD</name>
        <dbReference type="ChEBI" id="CHEBI:57692"/>
    </cofactor>
</comment>
<protein>
    <recommendedName>
        <fullName evidence="5">FAD-dependent oxidoreductase 2 FAD-binding domain-containing protein</fullName>
    </recommendedName>
</protein>
<reference evidence="7" key="1">
    <citation type="submission" date="2016-09" db="EMBL/GenBank/DDBJ databases">
        <authorList>
            <person name="Greninger A.L."/>
            <person name="Jerome K.R."/>
            <person name="Mcnair B."/>
            <person name="Wallis C."/>
            <person name="Fang F."/>
        </authorList>
    </citation>
    <scope>NUCLEOTIDE SEQUENCE [LARGE SCALE GENOMIC DNA]</scope>
    <source>
        <strain evidence="7">BC1_M4</strain>
    </source>
</reference>
<dbReference type="InterPro" id="IPR036188">
    <property type="entry name" value="FAD/NAD-bd_sf"/>
</dbReference>
<proteinExistence type="predicted"/>
<keyword evidence="4" id="KW-0560">Oxidoreductase</keyword>
<dbReference type="AlphaFoldDB" id="A0A1E3SNZ1"/>
<keyword evidence="2" id="KW-0285">Flavoprotein</keyword>
<dbReference type="Gene3D" id="3.50.50.60">
    <property type="entry name" value="FAD/NAD(P)-binding domain"/>
    <property type="match status" value="2"/>
</dbReference>
<dbReference type="PANTHER" id="PTHR43400:SF10">
    <property type="entry name" value="3-OXOSTEROID 1-DEHYDROGENASE"/>
    <property type="match status" value="1"/>
</dbReference>
<comment type="caution">
    <text evidence="6">The sequence shown here is derived from an EMBL/GenBank/DDBJ whole genome shotgun (WGS) entry which is preliminary data.</text>
</comment>
<feature type="domain" description="FAD-dependent oxidoreductase 2 FAD-binding" evidence="5">
    <location>
        <begin position="18"/>
        <end position="531"/>
    </location>
</feature>
<evidence type="ECO:0000256" key="4">
    <source>
        <dbReference type="ARBA" id="ARBA00023002"/>
    </source>
</evidence>
<accession>A0A1E3SNZ1</accession>
<dbReference type="PANTHER" id="PTHR43400">
    <property type="entry name" value="FUMARATE REDUCTASE"/>
    <property type="match status" value="1"/>
</dbReference>
<dbReference type="RefSeq" id="WP_069401990.1">
    <property type="nucleotide sequence ID" value="NZ_MIHC01000039.1"/>
</dbReference>
<dbReference type="Gene3D" id="3.90.700.10">
    <property type="entry name" value="Succinate dehydrogenase/fumarate reductase flavoprotein, catalytic domain"/>
    <property type="match status" value="1"/>
</dbReference>
<dbReference type="STRING" id="243061.AWC25_16630"/>